<dbReference type="InterPro" id="IPR036748">
    <property type="entry name" value="MTH938-like_sf"/>
</dbReference>
<dbReference type="PANTHER" id="PTHR21192">
    <property type="entry name" value="NUCLEAR PROTEIN E3-3"/>
    <property type="match status" value="1"/>
</dbReference>
<dbReference type="SUPFAM" id="SSF64076">
    <property type="entry name" value="MTH938-like"/>
    <property type="match status" value="1"/>
</dbReference>
<dbReference type="GO" id="GO:0032981">
    <property type="term" value="P:mitochondrial respiratory chain complex I assembly"/>
    <property type="evidence" value="ECO:0007669"/>
    <property type="project" value="TreeGrafter"/>
</dbReference>
<dbReference type="GO" id="GO:0005743">
    <property type="term" value="C:mitochondrial inner membrane"/>
    <property type="evidence" value="ECO:0007669"/>
    <property type="project" value="TreeGrafter"/>
</dbReference>
<comment type="caution">
    <text evidence="1">The sequence shown here is derived from an EMBL/GenBank/DDBJ whole genome shotgun (WGS) entry which is preliminary data.</text>
</comment>
<dbReference type="AlphaFoldDB" id="N1J7B0"/>
<dbReference type="Gene3D" id="3.40.1230.10">
    <property type="entry name" value="MTH938-like"/>
    <property type="match status" value="1"/>
</dbReference>
<evidence type="ECO:0008006" key="3">
    <source>
        <dbReference type="Google" id="ProtNLM"/>
    </source>
</evidence>
<keyword evidence="2" id="KW-1185">Reference proteome</keyword>
<evidence type="ECO:0000313" key="2">
    <source>
        <dbReference type="Proteomes" id="UP000015441"/>
    </source>
</evidence>
<dbReference type="InterPro" id="IPR007523">
    <property type="entry name" value="NDUFAF3/AAMDC"/>
</dbReference>
<dbReference type="FunFam" id="3.40.1230.10:FF:000005">
    <property type="entry name" value="NADH dehydrogenase [ubiquinone]alpha subcomplex assembly factor"/>
    <property type="match status" value="1"/>
</dbReference>
<protein>
    <recommendedName>
        <fullName evidence="3">NADH dehydrogenase [ubiquinone] 1 alpha subcomplex assembly factor 3</fullName>
    </recommendedName>
</protein>
<reference evidence="1 2" key="1">
    <citation type="journal article" date="2010" name="Science">
        <title>Genome expansion and gene loss in powdery mildew fungi reveal tradeoffs in extreme parasitism.</title>
        <authorList>
            <person name="Spanu P.D."/>
            <person name="Abbott J.C."/>
            <person name="Amselem J."/>
            <person name="Burgis T.A."/>
            <person name="Soanes D.M."/>
            <person name="Stueber K."/>
            <person name="Ver Loren van Themaat E."/>
            <person name="Brown J.K.M."/>
            <person name="Butcher S.A."/>
            <person name="Gurr S.J."/>
            <person name="Lebrun M.-H."/>
            <person name="Ridout C.J."/>
            <person name="Schulze-Lefert P."/>
            <person name="Talbot N.J."/>
            <person name="Ahmadinejad N."/>
            <person name="Ametz C."/>
            <person name="Barton G.R."/>
            <person name="Benjdia M."/>
            <person name="Bidzinski P."/>
            <person name="Bindschedler L.V."/>
            <person name="Both M."/>
            <person name="Brewer M.T."/>
            <person name="Cadle-Davidson L."/>
            <person name="Cadle-Davidson M.M."/>
            <person name="Collemare J."/>
            <person name="Cramer R."/>
            <person name="Frenkel O."/>
            <person name="Godfrey D."/>
            <person name="Harriman J."/>
            <person name="Hoede C."/>
            <person name="King B.C."/>
            <person name="Klages S."/>
            <person name="Kleemann J."/>
            <person name="Knoll D."/>
            <person name="Koti P.S."/>
            <person name="Kreplak J."/>
            <person name="Lopez-Ruiz F.J."/>
            <person name="Lu X."/>
            <person name="Maekawa T."/>
            <person name="Mahanil S."/>
            <person name="Micali C."/>
            <person name="Milgroom M.G."/>
            <person name="Montana G."/>
            <person name="Noir S."/>
            <person name="O'Connell R.J."/>
            <person name="Oberhaensli S."/>
            <person name="Parlange F."/>
            <person name="Pedersen C."/>
            <person name="Quesneville H."/>
            <person name="Reinhardt R."/>
            <person name="Rott M."/>
            <person name="Sacristan S."/>
            <person name="Schmidt S.M."/>
            <person name="Schoen M."/>
            <person name="Skamnioti P."/>
            <person name="Sommer H."/>
            <person name="Stephens A."/>
            <person name="Takahara H."/>
            <person name="Thordal-Christensen H."/>
            <person name="Vigouroux M."/>
            <person name="Wessling R."/>
            <person name="Wicker T."/>
            <person name="Panstruga R."/>
        </authorList>
    </citation>
    <scope>NUCLEOTIDE SEQUENCE [LARGE SCALE GENOMIC DNA]</scope>
    <source>
        <strain evidence="1">DH14</strain>
    </source>
</reference>
<dbReference type="HOGENOM" id="CLU_074390_0_1_1"/>
<dbReference type="OrthoDB" id="20681at2759"/>
<gene>
    <name evidence="1" type="ORF">BGHDH14_bgh00212</name>
</gene>
<dbReference type="Proteomes" id="UP000015441">
    <property type="component" value="Unassembled WGS sequence"/>
</dbReference>
<dbReference type="STRING" id="546991.N1J7B0"/>
<sequence>MRMHGTAPQKMQKIARSHPLTCHMRSRILSRCSPWPIAHTLTTLSRTSTQRHVICSRQRAFDIRRRSTDATENAASPLLQLDLLGNVPIPSTAVDACLWDGFHLNSGAKITGGSGVLLVAGEAFCWQPWKAREDGALKLCNPRGQWEVADEAWGVLELVWPKPDLLILGLGPNMRPLSPQTKERISRLGIRLDIQDTRNAAAQFNLLAAERGLSNVAAALIPLGWREEVGVS</sequence>
<name>N1J7B0_BLUG1</name>
<dbReference type="InParanoid" id="N1J7B0"/>
<organism evidence="1 2">
    <name type="scientific">Blumeria graminis f. sp. hordei (strain DH14)</name>
    <name type="common">Barley powdery mildew</name>
    <name type="synonym">Oidium monilioides f. sp. hordei</name>
    <dbReference type="NCBI Taxonomy" id="546991"/>
    <lineage>
        <taxon>Eukaryota</taxon>
        <taxon>Fungi</taxon>
        <taxon>Dikarya</taxon>
        <taxon>Ascomycota</taxon>
        <taxon>Pezizomycotina</taxon>
        <taxon>Leotiomycetes</taxon>
        <taxon>Erysiphales</taxon>
        <taxon>Erysiphaceae</taxon>
        <taxon>Blumeria</taxon>
        <taxon>Blumeria hordei</taxon>
    </lineage>
</organism>
<proteinExistence type="predicted"/>
<accession>N1J7B0</accession>
<dbReference type="EMBL" id="CAUH01001052">
    <property type="protein sequence ID" value="CCU75184.1"/>
    <property type="molecule type" value="Genomic_DNA"/>
</dbReference>
<dbReference type="PANTHER" id="PTHR21192:SF2">
    <property type="entry name" value="NADH DEHYDROGENASE [UBIQUINONE] 1 ALPHA SUBCOMPLEX ASSEMBLY FACTOR 3"/>
    <property type="match status" value="1"/>
</dbReference>
<dbReference type="Pfam" id="PF04430">
    <property type="entry name" value="DUF498"/>
    <property type="match status" value="1"/>
</dbReference>
<evidence type="ECO:0000313" key="1">
    <source>
        <dbReference type="EMBL" id="CCU75184.1"/>
    </source>
</evidence>
<dbReference type="eggNOG" id="KOG3363">
    <property type="taxonomic scope" value="Eukaryota"/>
</dbReference>